<evidence type="ECO:0000313" key="2">
    <source>
        <dbReference type="Proteomes" id="UP000789396"/>
    </source>
</evidence>
<dbReference type="Proteomes" id="UP000789396">
    <property type="component" value="Unassembled WGS sequence"/>
</dbReference>
<dbReference type="EMBL" id="CAJVPZ010001933">
    <property type="protein sequence ID" value="CAG8502986.1"/>
    <property type="molecule type" value="Genomic_DNA"/>
</dbReference>
<dbReference type="AlphaFoldDB" id="A0A9N8ZPQ0"/>
<name>A0A9N8ZPQ0_9GLOM</name>
<organism evidence="1 2">
    <name type="scientific">Racocetra fulgida</name>
    <dbReference type="NCBI Taxonomy" id="60492"/>
    <lineage>
        <taxon>Eukaryota</taxon>
        <taxon>Fungi</taxon>
        <taxon>Fungi incertae sedis</taxon>
        <taxon>Mucoromycota</taxon>
        <taxon>Glomeromycotina</taxon>
        <taxon>Glomeromycetes</taxon>
        <taxon>Diversisporales</taxon>
        <taxon>Gigasporaceae</taxon>
        <taxon>Racocetra</taxon>
    </lineage>
</organism>
<reference evidence="1" key="1">
    <citation type="submission" date="2021-06" db="EMBL/GenBank/DDBJ databases">
        <authorList>
            <person name="Kallberg Y."/>
            <person name="Tangrot J."/>
            <person name="Rosling A."/>
        </authorList>
    </citation>
    <scope>NUCLEOTIDE SEQUENCE</scope>
    <source>
        <strain evidence="1">IN212</strain>
    </source>
</reference>
<proteinExistence type="predicted"/>
<evidence type="ECO:0000313" key="1">
    <source>
        <dbReference type="EMBL" id="CAG8502986.1"/>
    </source>
</evidence>
<keyword evidence="2" id="KW-1185">Reference proteome</keyword>
<gene>
    <name evidence="1" type="ORF">RFULGI_LOCUS2526</name>
</gene>
<sequence>MQSLWVREVVRLTREVNDRDLQILEINQVNQQRNRDYALLVRERNDLRAE</sequence>
<feature type="non-terminal residue" evidence="1">
    <location>
        <position position="50"/>
    </location>
</feature>
<accession>A0A9N8ZPQ0</accession>
<comment type="caution">
    <text evidence="1">The sequence shown here is derived from an EMBL/GenBank/DDBJ whole genome shotgun (WGS) entry which is preliminary data.</text>
</comment>
<protein>
    <submittedName>
        <fullName evidence="1">15798_t:CDS:1</fullName>
    </submittedName>
</protein>